<dbReference type="InterPro" id="IPR011009">
    <property type="entry name" value="Kinase-like_dom_sf"/>
</dbReference>
<dbReference type="CDD" id="cd14014">
    <property type="entry name" value="STKc_PknB_like"/>
    <property type="match status" value="1"/>
</dbReference>
<dbReference type="PROSITE" id="PS00108">
    <property type="entry name" value="PROTEIN_KINASE_ST"/>
    <property type="match status" value="1"/>
</dbReference>
<keyword evidence="1" id="KW-0808">Transferase</keyword>
<evidence type="ECO:0000313" key="6">
    <source>
        <dbReference type="EMBL" id="TSJ76643.1"/>
    </source>
</evidence>
<evidence type="ECO:0000256" key="2">
    <source>
        <dbReference type="ARBA" id="ARBA00022741"/>
    </source>
</evidence>
<organism evidence="6 7">
    <name type="scientific">Rariglobus hedericola</name>
    <dbReference type="NCBI Taxonomy" id="2597822"/>
    <lineage>
        <taxon>Bacteria</taxon>
        <taxon>Pseudomonadati</taxon>
        <taxon>Verrucomicrobiota</taxon>
        <taxon>Opitutia</taxon>
        <taxon>Opitutales</taxon>
        <taxon>Opitutaceae</taxon>
        <taxon>Rariglobus</taxon>
    </lineage>
</organism>
<dbReference type="RefSeq" id="WP_144230400.1">
    <property type="nucleotide sequence ID" value="NZ_CBCRVV010000014.1"/>
</dbReference>
<keyword evidence="2" id="KW-0547">Nucleotide-binding</keyword>
<comment type="caution">
    <text evidence="6">The sequence shown here is derived from an EMBL/GenBank/DDBJ whole genome shotgun (WGS) entry which is preliminary data.</text>
</comment>
<dbReference type="PROSITE" id="PS50011">
    <property type="entry name" value="PROTEIN_KINASE_DOM"/>
    <property type="match status" value="1"/>
</dbReference>
<dbReference type="OrthoDB" id="9801841at2"/>
<dbReference type="SUPFAM" id="SSF56112">
    <property type="entry name" value="Protein kinase-like (PK-like)"/>
    <property type="match status" value="1"/>
</dbReference>
<accession>A0A556QJ15</accession>
<dbReference type="Pfam" id="PF00069">
    <property type="entry name" value="Pkinase"/>
    <property type="match status" value="1"/>
</dbReference>
<keyword evidence="4" id="KW-0067">ATP-binding</keyword>
<proteinExistence type="predicted"/>
<evidence type="ECO:0000256" key="1">
    <source>
        <dbReference type="ARBA" id="ARBA00022679"/>
    </source>
</evidence>
<protein>
    <submittedName>
        <fullName evidence="6">Serine/threonine protein kinase</fullName>
    </submittedName>
</protein>
<dbReference type="Proteomes" id="UP000315648">
    <property type="component" value="Unassembled WGS sequence"/>
</dbReference>
<evidence type="ECO:0000256" key="4">
    <source>
        <dbReference type="ARBA" id="ARBA00022840"/>
    </source>
</evidence>
<dbReference type="GO" id="GO:0005524">
    <property type="term" value="F:ATP binding"/>
    <property type="evidence" value="ECO:0007669"/>
    <property type="project" value="UniProtKB-KW"/>
</dbReference>
<dbReference type="InterPro" id="IPR000719">
    <property type="entry name" value="Prot_kinase_dom"/>
</dbReference>
<dbReference type="PANTHER" id="PTHR43289">
    <property type="entry name" value="MITOGEN-ACTIVATED PROTEIN KINASE KINASE KINASE 20-RELATED"/>
    <property type="match status" value="1"/>
</dbReference>
<keyword evidence="6" id="KW-0723">Serine/threonine-protein kinase</keyword>
<dbReference type="Gene3D" id="1.10.510.10">
    <property type="entry name" value="Transferase(Phosphotransferase) domain 1"/>
    <property type="match status" value="1"/>
</dbReference>
<dbReference type="AlphaFoldDB" id="A0A556QJ15"/>
<dbReference type="GO" id="GO:0004674">
    <property type="term" value="F:protein serine/threonine kinase activity"/>
    <property type="evidence" value="ECO:0007669"/>
    <property type="project" value="UniProtKB-KW"/>
</dbReference>
<sequence>MSDEKTPPSDPTADLLARGLGLTGARPPAWQTPDAALLADLFPGLRVISLAGRGGMGAVYRAEQIRLGRTVAVKIMPPEATPDPMARERFEREARVLSGLNHPHVLQIFDFGALADGTLYLVTEWAEGGDLAQLLSGKPHPVAVVQDWVAQIASALDAAHARGIVHRDLKPANVLVRADGRLALADFGLAQAQGQGFTTSLTMTGMIFGTLDYMSPEQMTPGEPVTAATDVYALGVMTYQMLTGRVPKGAYPRPSRFTDTPVAVDALIDAAMSNEVGMRPAKAGEFARKLSVIAGVKPKSKRLWLSGILLVVAASAAAWAWVQVDQPVEPASVVENQIPKLETPSLLPAVVEPVVVAEGKSAPAAPAPEVPVMPEASMTGPEVVESNPVAMVPMAAKKTDAKTETPVPWTWLLGEVRPARDALRGTWSMRGKELVAGNDICVLRLPVQVAENYDVAVEFTRTSGRNSIGVFLPTLAGEGVFELDAWDLGIGGVQRINGQDMRGHGQFFPAKLKNGEKQQVILQVRGSRVSATWNGEPRMTWDLTGRRFDSTVLWETGAGIGLGLCAWKSPTVFHRVAYRAMPAE</sequence>
<gene>
    <name evidence="6" type="ORF">FPL22_10970</name>
</gene>
<keyword evidence="7" id="KW-1185">Reference proteome</keyword>
<dbReference type="PANTHER" id="PTHR43289:SF6">
    <property type="entry name" value="SERINE_THREONINE-PROTEIN KINASE NEKL-3"/>
    <property type="match status" value="1"/>
</dbReference>
<evidence type="ECO:0000256" key="3">
    <source>
        <dbReference type="ARBA" id="ARBA00022777"/>
    </source>
</evidence>
<name>A0A556QJ15_9BACT</name>
<evidence type="ECO:0000313" key="7">
    <source>
        <dbReference type="Proteomes" id="UP000315648"/>
    </source>
</evidence>
<evidence type="ECO:0000259" key="5">
    <source>
        <dbReference type="PROSITE" id="PS50011"/>
    </source>
</evidence>
<reference evidence="6 7" key="1">
    <citation type="submission" date="2019-07" db="EMBL/GenBank/DDBJ databases">
        <title>Description of 53C-WASEF.</title>
        <authorList>
            <person name="Pitt A."/>
            <person name="Hahn M.W."/>
        </authorList>
    </citation>
    <scope>NUCLEOTIDE SEQUENCE [LARGE SCALE GENOMIC DNA]</scope>
    <source>
        <strain evidence="6 7">53C-WASEF</strain>
    </source>
</reference>
<dbReference type="EMBL" id="VMBG01000002">
    <property type="protein sequence ID" value="TSJ76643.1"/>
    <property type="molecule type" value="Genomic_DNA"/>
</dbReference>
<keyword evidence="3 6" id="KW-0418">Kinase</keyword>
<dbReference type="Gene3D" id="3.30.200.20">
    <property type="entry name" value="Phosphorylase Kinase, domain 1"/>
    <property type="match status" value="1"/>
</dbReference>
<dbReference type="SMART" id="SM00220">
    <property type="entry name" value="S_TKc"/>
    <property type="match status" value="1"/>
</dbReference>
<dbReference type="InterPro" id="IPR008271">
    <property type="entry name" value="Ser/Thr_kinase_AS"/>
</dbReference>
<feature type="domain" description="Protein kinase" evidence="5">
    <location>
        <begin position="45"/>
        <end position="320"/>
    </location>
</feature>